<keyword evidence="3 9" id="KW-0158">Chromosome</keyword>
<organism evidence="12 13">
    <name type="scientific">Giardia duodenalis assemblage B</name>
    <dbReference type="NCBI Taxonomy" id="1394984"/>
    <lineage>
        <taxon>Eukaryota</taxon>
        <taxon>Metamonada</taxon>
        <taxon>Diplomonadida</taxon>
        <taxon>Hexamitidae</taxon>
        <taxon>Giardiinae</taxon>
        <taxon>Giardia</taxon>
    </lineage>
</organism>
<evidence type="ECO:0000256" key="10">
    <source>
        <dbReference type="SAM" id="Coils"/>
    </source>
</evidence>
<feature type="coiled-coil region" evidence="10">
    <location>
        <begin position="58"/>
        <end position="123"/>
    </location>
</feature>
<keyword evidence="6 10" id="KW-0175">Coiled coil</keyword>
<keyword evidence="9" id="KW-0539">Nucleus</keyword>
<dbReference type="Gene3D" id="3.30.457.50">
    <property type="entry name" value="Chromosome segregation protein Spc25"/>
    <property type="match status" value="1"/>
</dbReference>
<keyword evidence="4 9" id="KW-0132">Cell division</keyword>
<evidence type="ECO:0000256" key="5">
    <source>
        <dbReference type="ARBA" id="ARBA00022776"/>
    </source>
</evidence>
<sequence>MLSHRLKISMENQQKSAAERLANLADTLTVSLNGFVTKQLDSISNMGSSFVSFVDETLHLLKKSKDDYEERLKQEMEVERLSISASEEEQKLNAQLARARAQLDALKEQHSVMQGEYQKALAEFEEERRIAFEALPSAQKTHIKEDLEWRLQNYESMLRMRIEQQDENSIIVIFWGLNPVDEAQRYSFRLITKENGEIMVEDPTIEIANLDLFLSDARITGNIPLLIRRIRLSFLQLAECEDSDSATQD</sequence>
<evidence type="ECO:0000256" key="9">
    <source>
        <dbReference type="RuleBase" id="RU367150"/>
    </source>
</evidence>
<keyword evidence="5 9" id="KW-0498">Mitosis</keyword>
<dbReference type="GO" id="GO:0031262">
    <property type="term" value="C:Ndc80 complex"/>
    <property type="evidence" value="ECO:0007669"/>
    <property type="project" value="InterPro"/>
</dbReference>
<evidence type="ECO:0000256" key="2">
    <source>
        <dbReference type="ARBA" id="ARBA00006379"/>
    </source>
</evidence>
<comment type="caution">
    <text evidence="12">The sequence shown here is derived from an EMBL/GenBank/DDBJ whole genome shotgun (WGS) entry which is preliminary data.</text>
</comment>
<name>A0A132NND9_GIAIN</name>
<evidence type="ECO:0000313" key="13">
    <source>
        <dbReference type="Proteomes" id="UP000070089"/>
    </source>
</evidence>
<keyword evidence="7 9" id="KW-0131">Cell cycle</keyword>
<dbReference type="CDD" id="cd23784">
    <property type="entry name" value="RWD_Spc25"/>
    <property type="match status" value="1"/>
</dbReference>
<evidence type="ECO:0000256" key="1">
    <source>
        <dbReference type="ARBA" id="ARBA00004584"/>
    </source>
</evidence>
<comment type="function">
    <text evidence="9">Acts as a component of the essential kinetochore-associated NDC80 complex, which is required for chromosome segregation and spindle checkpoint activity.</text>
</comment>
<dbReference type="GO" id="GO:0005634">
    <property type="term" value="C:nucleus"/>
    <property type="evidence" value="ECO:0007669"/>
    <property type="project" value="UniProtKB-SubCell"/>
</dbReference>
<protein>
    <recommendedName>
        <fullName evidence="9">Kinetochore protein SPC25</fullName>
    </recommendedName>
</protein>
<dbReference type="OrthoDB" id="10251519at2759"/>
<evidence type="ECO:0000256" key="8">
    <source>
        <dbReference type="ARBA" id="ARBA00023328"/>
    </source>
</evidence>
<dbReference type="GO" id="GO:0007059">
    <property type="term" value="P:chromosome segregation"/>
    <property type="evidence" value="ECO:0007669"/>
    <property type="project" value="InterPro"/>
</dbReference>
<keyword evidence="8 9" id="KW-0137">Centromere</keyword>
<keyword evidence="9" id="KW-0995">Kinetochore</keyword>
<dbReference type="Pfam" id="PF08234">
    <property type="entry name" value="Spindle_Spc25"/>
    <property type="match status" value="1"/>
</dbReference>
<evidence type="ECO:0000256" key="6">
    <source>
        <dbReference type="ARBA" id="ARBA00023054"/>
    </source>
</evidence>
<comment type="similarity">
    <text evidence="2 9">Belongs to the SPC25 family.</text>
</comment>
<comment type="subcellular location">
    <subcellularLocation>
        <location evidence="1">Chromosome</location>
        <location evidence="1">Centromere</location>
    </subcellularLocation>
    <subcellularLocation>
        <location evidence="9">Nucleus</location>
    </subcellularLocation>
    <subcellularLocation>
        <location evidence="9">Chromosome</location>
        <location evidence="9">Centromere</location>
        <location evidence="9">Kinetochore</location>
    </subcellularLocation>
</comment>
<comment type="subunit">
    <text evidence="9">Component of the NDC80 complex.</text>
</comment>
<dbReference type="AlphaFoldDB" id="A0A132NND9"/>
<dbReference type="GO" id="GO:0051301">
    <property type="term" value="P:cell division"/>
    <property type="evidence" value="ECO:0007669"/>
    <property type="project" value="UniProtKB-UniRule"/>
</dbReference>
<dbReference type="EMBL" id="JXTI01000171">
    <property type="protein sequence ID" value="KWX11603.1"/>
    <property type="molecule type" value="Genomic_DNA"/>
</dbReference>
<dbReference type="InterPro" id="IPR013255">
    <property type="entry name" value="Spc25_C"/>
</dbReference>
<reference evidence="12 13" key="1">
    <citation type="journal article" date="2015" name="Mol. Biochem. Parasitol.">
        <title>Identification of polymorphic genes for use in assemblage B genotyping assays through comparative genomics of multiple assemblage B Giardia duodenalis isolates.</title>
        <authorList>
            <person name="Wielinga C."/>
            <person name="Thompson R.C."/>
            <person name="Monis P."/>
            <person name="Ryan U."/>
        </authorList>
    </citation>
    <scope>NUCLEOTIDE SEQUENCE [LARGE SCALE GENOMIC DNA]</scope>
    <source>
        <strain evidence="12 13">BAH15c1</strain>
    </source>
</reference>
<evidence type="ECO:0000256" key="3">
    <source>
        <dbReference type="ARBA" id="ARBA00022454"/>
    </source>
</evidence>
<gene>
    <name evidence="12" type="ORF">QR46_4443</name>
</gene>
<dbReference type="InterPro" id="IPR027267">
    <property type="entry name" value="AH/BAR_dom_sf"/>
</dbReference>
<proteinExistence type="inferred from homology"/>
<evidence type="ECO:0000259" key="11">
    <source>
        <dbReference type="Pfam" id="PF08234"/>
    </source>
</evidence>
<evidence type="ECO:0000256" key="4">
    <source>
        <dbReference type="ARBA" id="ARBA00022618"/>
    </source>
</evidence>
<evidence type="ECO:0000256" key="7">
    <source>
        <dbReference type="ARBA" id="ARBA00023306"/>
    </source>
</evidence>
<feature type="domain" description="Chromosome segregation protein Spc25 C-terminal" evidence="11">
    <location>
        <begin position="166"/>
        <end position="234"/>
    </location>
</feature>
<dbReference type="Proteomes" id="UP000070089">
    <property type="component" value="Unassembled WGS sequence"/>
</dbReference>
<accession>A0A132NND9</accession>
<dbReference type="SUPFAM" id="SSF103657">
    <property type="entry name" value="BAR/IMD domain-like"/>
    <property type="match status" value="1"/>
</dbReference>
<dbReference type="VEuPathDB" id="GiardiaDB:QR46_4443"/>
<evidence type="ECO:0000313" key="12">
    <source>
        <dbReference type="EMBL" id="KWX11603.1"/>
    </source>
</evidence>